<gene>
    <name evidence="3" type="ORF">A4R26_00690</name>
</gene>
<name>A0A1V9GCP3_9BACT</name>
<evidence type="ECO:0000313" key="4">
    <source>
        <dbReference type="Proteomes" id="UP000192276"/>
    </source>
</evidence>
<dbReference type="InterPro" id="IPR032509">
    <property type="entry name" value="DUF4973"/>
</dbReference>
<dbReference type="InterPro" id="IPR025371">
    <property type="entry name" value="BT_3044-like_C"/>
</dbReference>
<keyword evidence="4" id="KW-1185">Reference proteome</keyword>
<organism evidence="3 4">
    <name type="scientific">Niastella populi</name>
    <dbReference type="NCBI Taxonomy" id="550983"/>
    <lineage>
        <taxon>Bacteria</taxon>
        <taxon>Pseudomonadati</taxon>
        <taxon>Bacteroidota</taxon>
        <taxon>Chitinophagia</taxon>
        <taxon>Chitinophagales</taxon>
        <taxon>Chitinophagaceae</taxon>
        <taxon>Niastella</taxon>
    </lineage>
</organism>
<dbReference type="EMBL" id="LWBP01000001">
    <property type="protein sequence ID" value="OQP68360.1"/>
    <property type="molecule type" value="Genomic_DNA"/>
</dbReference>
<dbReference type="AlphaFoldDB" id="A0A1V9GCP3"/>
<dbReference type="OrthoDB" id="628107at2"/>
<dbReference type="Gene3D" id="2.40.128.440">
    <property type="entry name" value="Uncharacterised protein PF14274, DUF4361"/>
    <property type="match status" value="1"/>
</dbReference>
<proteinExistence type="predicted"/>
<evidence type="ECO:0000259" key="2">
    <source>
        <dbReference type="Pfam" id="PF16343"/>
    </source>
</evidence>
<dbReference type="Pfam" id="PF14274">
    <property type="entry name" value="BT_3044-like_C"/>
    <property type="match status" value="1"/>
</dbReference>
<reference evidence="4" key="1">
    <citation type="submission" date="2016-04" db="EMBL/GenBank/DDBJ databases">
        <authorList>
            <person name="Chen L."/>
            <person name="Zhuang W."/>
            <person name="Wang G."/>
        </authorList>
    </citation>
    <scope>NUCLEOTIDE SEQUENCE [LARGE SCALE GENOMIC DNA]</scope>
    <source>
        <strain evidence="4">208</strain>
    </source>
</reference>
<evidence type="ECO:0000313" key="3">
    <source>
        <dbReference type="EMBL" id="OQP68360.1"/>
    </source>
</evidence>
<dbReference type="PROSITE" id="PS51257">
    <property type="entry name" value="PROKAR_LIPOPROTEIN"/>
    <property type="match status" value="1"/>
</dbReference>
<sequence>MKFYFLIIFIALVSCNKEWTDELYVKEVSFVKSGVVRVNAKYKSQGGVVTVKVPVILSGSTGNPDDLQVTIELDKDTLANLNFDRFRLRSDLYFQELPAGNYAFKSMTTTIPKGSLQGYFDLDLKMEGLDLINKYVLPIKIVATSNDNVSKRRWFSKSIMQIIPFNDYSNRYSNAGLIWNRDLPQTGQTALTTPHRNAFVVDENTVFFFAGNIDEEAYDRAKYKVIARFNDDSTVTLTAPDAAINFSQQAGTYTISKKMDEVQPYLQKTYITMNLEYWYSDITNLAFPINYRFSGPLTLEKVRNIQIPEEDQQVQFE</sequence>
<dbReference type="Proteomes" id="UP000192276">
    <property type="component" value="Unassembled WGS sequence"/>
</dbReference>
<protein>
    <recommendedName>
        <fullName evidence="5">DUF4973 domain-containing protein</fullName>
    </recommendedName>
</protein>
<dbReference type="Pfam" id="PF16343">
    <property type="entry name" value="DUF4973"/>
    <property type="match status" value="1"/>
</dbReference>
<dbReference type="RefSeq" id="WP_081158621.1">
    <property type="nucleotide sequence ID" value="NZ_LWBP01000001.1"/>
</dbReference>
<evidence type="ECO:0000259" key="1">
    <source>
        <dbReference type="Pfam" id="PF14274"/>
    </source>
</evidence>
<accession>A0A1V9GCP3</accession>
<comment type="caution">
    <text evidence="3">The sequence shown here is derived from an EMBL/GenBank/DDBJ whole genome shotgun (WGS) entry which is preliminary data.</text>
</comment>
<feature type="domain" description="DUF4973" evidence="2">
    <location>
        <begin position="19"/>
        <end position="142"/>
    </location>
</feature>
<dbReference type="Gene3D" id="2.60.40.1740">
    <property type="entry name" value="hypothetical protein (bacova_03559)"/>
    <property type="match status" value="1"/>
</dbReference>
<evidence type="ECO:0008006" key="5">
    <source>
        <dbReference type="Google" id="ProtNLM"/>
    </source>
</evidence>
<feature type="domain" description="BT-3044-like C-terminal" evidence="1">
    <location>
        <begin position="157"/>
        <end position="285"/>
    </location>
</feature>